<dbReference type="EMBL" id="BQKI01000078">
    <property type="protein sequence ID" value="GJN25548.1"/>
    <property type="molecule type" value="Genomic_DNA"/>
</dbReference>
<name>A0AAV5ES01_ELECO</name>
<protein>
    <recommendedName>
        <fullName evidence="1">DUF7032 domain-containing protein</fullName>
    </recommendedName>
</protein>
<dbReference type="InterPro" id="IPR000225">
    <property type="entry name" value="Armadillo"/>
</dbReference>
<sequence>MGTESNPGTAGEEMVGMVGGMAAAALDAVRATGGFPQWWKAIAANLEKLRTCLLDLSSHPCQIETYNKALCRVVLQSVADTLTEATVLAGRCREYSWFKLEGSAIDAVAVKVEVSLRDCELLVKIGELYLYDQGPLDDTSSTCVQQLQRLLAWLQMSHTEAKSRALDGLLEALRKDEKRVVSMFDRDSVSTVVQLLNAPWPEVIRDKAATVVGHVAGTHAHVWLLESEAGLPLLVRMAESGNVTDRHKAVVALHQLSSTSRSTARAIVSHLGVGPLIEMCRRNHMDGGGDSVSQTAAAGTLKNIFRAMDFRRSVDSHRSVRVMVYLLDHADAVPETKEHAAECLEDFTSRHNDDGLRRYVVSEGGLRALLLYHLGDKQQDRHETAAVKAIHNLVGVISTTTMKRVAGEQGGVPLLVRAMLESNSVREVAVDMLACLATYPPNAMEMSEDGKCVAGLVRLLHAGPKTNIANKYSIQCLLLLESTNKRCRNLMISHGAKGHLTRLSDLKVQGATELLHRLEGGWLSSLFGSSKQ</sequence>
<reference evidence="2" key="2">
    <citation type="submission" date="2021-12" db="EMBL/GenBank/DDBJ databases">
        <title>Resequencing data analysis of finger millet.</title>
        <authorList>
            <person name="Hatakeyama M."/>
            <person name="Aluri S."/>
            <person name="Balachadran M.T."/>
            <person name="Sivarajan S.R."/>
            <person name="Poveda L."/>
            <person name="Shimizu-Inatsugi R."/>
            <person name="Schlapbach R."/>
            <person name="Sreeman S.M."/>
            <person name="Shimizu K.K."/>
        </authorList>
    </citation>
    <scope>NUCLEOTIDE SEQUENCE</scope>
</reference>
<dbReference type="InterPro" id="IPR016024">
    <property type="entry name" value="ARM-type_fold"/>
</dbReference>
<dbReference type="SUPFAM" id="SSF48371">
    <property type="entry name" value="ARM repeat"/>
    <property type="match status" value="1"/>
</dbReference>
<reference evidence="2" key="1">
    <citation type="journal article" date="2018" name="DNA Res.">
        <title>Multiple hybrid de novo genome assembly of finger millet, an orphan allotetraploid crop.</title>
        <authorList>
            <person name="Hatakeyama M."/>
            <person name="Aluri S."/>
            <person name="Balachadran M.T."/>
            <person name="Sivarajan S.R."/>
            <person name="Patrignani A."/>
            <person name="Gruter S."/>
            <person name="Poveda L."/>
            <person name="Shimizu-Inatsugi R."/>
            <person name="Baeten J."/>
            <person name="Francoijs K.J."/>
            <person name="Nataraja K.N."/>
            <person name="Reddy Y.A.N."/>
            <person name="Phadnis S."/>
            <person name="Ravikumar R.L."/>
            <person name="Schlapbach R."/>
            <person name="Sreeman S.M."/>
            <person name="Shimizu K.K."/>
        </authorList>
    </citation>
    <scope>NUCLEOTIDE SEQUENCE</scope>
</reference>
<dbReference type="PANTHER" id="PTHR46043">
    <property type="entry name" value="ARM REPEAT SUPERFAMILY PROTEIN"/>
    <property type="match status" value="1"/>
</dbReference>
<gene>
    <name evidence="2" type="primary">gb13390</name>
    <name evidence="2" type="ORF">PR202_gb13390</name>
</gene>
<dbReference type="Proteomes" id="UP001054889">
    <property type="component" value="Unassembled WGS sequence"/>
</dbReference>
<keyword evidence="3" id="KW-1185">Reference proteome</keyword>
<dbReference type="PANTHER" id="PTHR46043:SF1">
    <property type="entry name" value="OS03G0116900 PROTEIN"/>
    <property type="match status" value="1"/>
</dbReference>
<dbReference type="AlphaFoldDB" id="A0AAV5ES01"/>
<dbReference type="InterPro" id="IPR011989">
    <property type="entry name" value="ARM-like"/>
</dbReference>
<evidence type="ECO:0000313" key="2">
    <source>
        <dbReference type="EMBL" id="GJN25548.1"/>
    </source>
</evidence>
<proteinExistence type="predicted"/>
<evidence type="ECO:0000313" key="3">
    <source>
        <dbReference type="Proteomes" id="UP001054889"/>
    </source>
</evidence>
<organism evidence="2 3">
    <name type="scientific">Eleusine coracana subsp. coracana</name>
    <dbReference type="NCBI Taxonomy" id="191504"/>
    <lineage>
        <taxon>Eukaryota</taxon>
        <taxon>Viridiplantae</taxon>
        <taxon>Streptophyta</taxon>
        <taxon>Embryophyta</taxon>
        <taxon>Tracheophyta</taxon>
        <taxon>Spermatophyta</taxon>
        <taxon>Magnoliopsida</taxon>
        <taxon>Liliopsida</taxon>
        <taxon>Poales</taxon>
        <taxon>Poaceae</taxon>
        <taxon>PACMAD clade</taxon>
        <taxon>Chloridoideae</taxon>
        <taxon>Cynodonteae</taxon>
        <taxon>Eleusininae</taxon>
        <taxon>Eleusine</taxon>
    </lineage>
</organism>
<dbReference type="Pfam" id="PF23005">
    <property type="entry name" value="DUF7032"/>
    <property type="match status" value="1"/>
</dbReference>
<dbReference type="InterPro" id="IPR054296">
    <property type="entry name" value="DUF7032"/>
</dbReference>
<feature type="domain" description="DUF7032" evidence="1">
    <location>
        <begin position="25"/>
        <end position="126"/>
    </location>
</feature>
<accession>A0AAV5ES01</accession>
<dbReference type="SMART" id="SM00185">
    <property type="entry name" value="ARM"/>
    <property type="match status" value="4"/>
</dbReference>
<dbReference type="Gene3D" id="1.25.10.10">
    <property type="entry name" value="Leucine-rich Repeat Variant"/>
    <property type="match status" value="2"/>
</dbReference>
<evidence type="ECO:0000259" key="1">
    <source>
        <dbReference type="Pfam" id="PF23005"/>
    </source>
</evidence>
<comment type="caution">
    <text evidence="2">The sequence shown here is derived from an EMBL/GenBank/DDBJ whole genome shotgun (WGS) entry which is preliminary data.</text>
</comment>